<feature type="compositionally biased region" description="Basic and acidic residues" evidence="4">
    <location>
        <begin position="548"/>
        <end position="562"/>
    </location>
</feature>
<dbReference type="Proteomes" id="UP000000496">
    <property type="component" value="Plasmid pSn"/>
</dbReference>
<gene>
    <name evidence="5" type="ordered locus">SNE_B23890</name>
</gene>
<evidence type="ECO:0000256" key="3">
    <source>
        <dbReference type="SAM" id="Coils"/>
    </source>
</evidence>
<evidence type="ECO:0000313" key="5">
    <source>
        <dbReference type="EMBL" id="CCB87748.1"/>
    </source>
</evidence>
<keyword evidence="6" id="KW-1185">Reference proteome</keyword>
<dbReference type="HOGENOM" id="CLU_484753_0_0_0"/>
<keyword evidence="2" id="KW-0378">Hydrolase</keyword>
<evidence type="ECO:0000256" key="1">
    <source>
        <dbReference type="ARBA" id="ARBA00022722"/>
    </source>
</evidence>
<dbReference type="GO" id="GO:0004519">
    <property type="term" value="F:endonuclease activity"/>
    <property type="evidence" value="ECO:0007669"/>
    <property type="project" value="InterPro"/>
</dbReference>
<reference key="1">
    <citation type="journal article" date="2011" name="Mol. Biol. Evol.">
        <title>Unity in variety -- the pan-genome of the Chlamydiae.</title>
        <authorList>
            <person name="Collingro A."/>
            <person name="Tischler P."/>
            <person name="Weinmaier T."/>
            <person name="Penz T."/>
            <person name="Heinz E."/>
            <person name="Brunham R.C."/>
            <person name="Read T.D."/>
            <person name="Bavoil P.M."/>
            <person name="Sachse K."/>
            <person name="Kahane S."/>
            <person name="Friedman M.G."/>
            <person name="Rattei T."/>
            <person name="Myers G.S.A."/>
            <person name="Horn M."/>
        </authorList>
    </citation>
    <scope>NUCLEOTIDE SEQUENCE</scope>
    <source>
        <strain>Z</strain>
    </source>
</reference>
<keyword evidence="5" id="KW-0614">Plasmid</keyword>
<protein>
    <submittedName>
        <fullName evidence="5">Uncharacterized protein</fullName>
    </submittedName>
</protein>
<dbReference type="AlphaFoldDB" id="F8L2Q2"/>
<name>F8L2Q2_SIMNZ</name>
<proteinExistence type="predicted"/>
<accession>F8L2Q2</accession>
<dbReference type="EMBL" id="FR872581">
    <property type="protein sequence ID" value="CCB87748.1"/>
    <property type="molecule type" value="Genomic_DNA"/>
</dbReference>
<feature type="region of interest" description="Disordered" evidence="4">
    <location>
        <begin position="535"/>
        <end position="562"/>
    </location>
</feature>
<sequence length="562" mass="63124">MQKLPDRLCNLLVQEWRFKVKNFRFLLLFCLPAFLLSPIPSYTFESKTYHHETGEKLFIPRDENGLINPWGYFSPRSILTYLDGYVDHVFGFIDLLTNVDFLESLCDEEAQRLIDFTIFIVRFSIPKSRPDLAEKYEQEIEELLDLLYEDVDDEEEYQLSSNHDLHWECLPAVCYEKPEFLLCKKKKDKGWFERKWHHFTHWVDKNKVPLIMGGATIGVLAIGYVLGGVGASVAAAAVGGGIVNALEEADTSPPYINKPGEVSFRGEPPEYISPPSHINKPGNVGFCDDGQHHLPTSLSNPNDPIFPHEGSQDSEQDLSMDLPEFGLDYEELLEEVERVKEEALEATLSEPSDDTAREIARDFAVERLHESLGSILAIIEEFKQEPELKAGEFITPTGPSKTVSKVGELASRALGLAAQSATAIGTAATTSSIIDGRSSIPMTVVNDNIGWKVGDPINNRTRSGNIPTWNTVRYRYWRNEALDVKNGVITRALERKCYEPTSENVKRMERGLAPQRLNKDTGLMESVELHHEPPQRIGGLFDVTPVTPDEHAGIDPSRKIGG</sequence>
<keyword evidence="3" id="KW-0175">Coiled coil</keyword>
<dbReference type="Gene3D" id="3.90.540.10">
    <property type="entry name" value="Colicin/pyocin, DNase domain"/>
    <property type="match status" value="1"/>
</dbReference>
<evidence type="ECO:0000256" key="4">
    <source>
        <dbReference type="SAM" id="MobiDB-lite"/>
    </source>
</evidence>
<reference evidence="5 6" key="2">
    <citation type="journal article" date="2011" name="Mol. Biol. Evol.">
        <title>Unity in variety--the pan-genome of the Chlamydiae.</title>
        <authorList>
            <person name="Collingro A."/>
            <person name="Tischler P."/>
            <person name="Weinmaier T."/>
            <person name="Penz T."/>
            <person name="Heinz E."/>
            <person name="Brunham R.C."/>
            <person name="Read T.D."/>
            <person name="Bavoil P.M."/>
            <person name="Sachse K."/>
            <person name="Kahane S."/>
            <person name="Friedman M.G."/>
            <person name="Rattei T."/>
            <person name="Myers G.S."/>
            <person name="Horn M."/>
        </authorList>
    </citation>
    <scope>NUCLEOTIDE SEQUENCE [LARGE SCALE GENOMIC DNA]</scope>
    <source>
        <strain evidence="6">ATCC VR-1471 / Z</strain>
        <plasmid evidence="5 6">pSn</plasmid>
    </source>
</reference>
<evidence type="ECO:0000313" key="6">
    <source>
        <dbReference type="Proteomes" id="UP000000496"/>
    </source>
</evidence>
<keyword evidence="1" id="KW-0540">Nuclease</keyword>
<geneLocation type="plasmid" evidence="5 6">
    <name>pSn</name>
</geneLocation>
<feature type="coiled-coil region" evidence="3">
    <location>
        <begin position="322"/>
        <end position="349"/>
    </location>
</feature>
<evidence type="ECO:0000256" key="2">
    <source>
        <dbReference type="ARBA" id="ARBA00022801"/>
    </source>
</evidence>
<organism evidence="5 6">
    <name type="scientific">Simkania negevensis (strain ATCC VR-1471 / DSM 27360 / Z)</name>
    <dbReference type="NCBI Taxonomy" id="331113"/>
    <lineage>
        <taxon>Bacteria</taxon>
        <taxon>Pseudomonadati</taxon>
        <taxon>Chlamydiota</taxon>
        <taxon>Chlamydiia</taxon>
        <taxon>Parachlamydiales</taxon>
        <taxon>Simkaniaceae</taxon>
        <taxon>Simkania</taxon>
    </lineage>
</organism>
<dbReference type="KEGG" id="sng:SNE_B23890"/>
<dbReference type="GO" id="GO:0016787">
    <property type="term" value="F:hydrolase activity"/>
    <property type="evidence" value="ECO:0007669"/>
    <property type="project" value="UniProtKB-KW"/>
</dbReference>
<dbReference type="InterPro" id="IPR037146">
    <property type="entry name" value="Colicin/pyocin_DNase_dom_sf"/>
</dbReference>